<feature type="compositionally biased region" description="Polar residues" evidence="1">
    <location>
        <begin position="326"/>
        <end position="356"/>
    </location>
</feature>
<feature type="compositionally biased region" description="Polar residues" evidence="1">
    <location>
        <begin position="69"/>
        <end position="84"/>
    </location>
</feature>
<feature type="region of interest" description="Disordered" evidence="1">
    <location>
        <begin position="53"/>
        <end position="86"/>
    </location>
</feature>
<dbReference type="PANTHER" id="PTHR21099">
    <property type="entry name" value="RAD201"/>
    <property type="match status" value="1"/>
</dbReference>
<gene>
    <name evidence="2" type="ORF">B0T17DRAFT_621390</name>
</gene>
<evidence type="ECO:0000313" key="2">
    <source>
        <dbReference type="EMBL" id="KAK0610118.1"/>
    </source>
</evidence>
<feature type="compositionally biased region" description="Low complexity" evidence="1">
    <location>
        <begin position="57"/>
        <end position="68"/>
    </location>
</feature>
<feature type="region of interest" description="Disordered" evidence="1">
    <location>
        <begin position="269"/>
        <end position="512"/>
    </location>
</feature>
<feature type="compositionally biased region" description="Low complexity" evidence="1">
    <location>
        <begin position="431"/>
        <end position="440"/>
    </location>
</feature>
<feature type="compositionally biased region" description="Low complexity" evidence="1">
    <location>
        <begin position="473"/>
        <end position="497"/>
    </location>
</feature>
<dbReference type="PANTHER" id="PTHR21099:SF2">
    <property type="entry name" value="SI:CH211-113E8.11"/>
    <property type="match status" value="1"/>
</dbReference>
<protein>
    <submittedName>
        <fullName evidence="2">Uncharacterized protein</fullName>
    </submittedName>
</protein>
<dbReference type="CDD" id="cd23954">
    <property type="entry name" value="AMO1_CTD"/>
    <property type="match status" value="1"/>
</dbReference>
<dbReference type="AlphaFoldDB" id="A0AA39TW82"/>
<evidence type="ECO:0000256" key="1">
    <source>
        <dbReference type="SAM" id="MobiDB-lite"/>
    </source>
</evidence>
<reference evidence="2" key="1">
    <citation type="submission" date="2023-06" db="EMBL/GenBank/DDBJ databases">
        <title>Genome-scale phylogeny and comparative genomics of the fungal order Sordariales.</title>
        <authorList>
            <consortium name="Lawrence Berkeley National Laboratory"/>
            <person name="Hensen N."/>
            <person name="Bonometti L."/>
            <person name="Westerberg I."/>
            <person name="Brannstrom I.O."/>
            <person name="Guillou S."/>
            <person name="Cros-Aarteil S."/>
            <person name="Calhoun S."/>
            <person name="Haridas S."/>
            <person name="Kuo A."/>
            <person name="Mondo S."/>
            <person name="Pangilinan J."/>
            <person name="Riley R."/>
            <person name="LaButti K."/>
            <person name="Andreopoulos B."/>
            <person name="Lipzen A."/>
            <person name="Chen C."/>
            <person name="Yanf M."/>
            <person name="Daum C."/>
            <person name="Ng V."/>
            <person name="Clum A."/>
            <person name="Steindorff A."/>
            <person name="Ohm R."/>
            <person name="Martin F."/>
            <person name="Silar P."/>
            <person name="Natvig D."/>
            <person name="Lalanne C."/>
            <person name="Gautier V."/>
            <person name="Ament-velasquez S.L."/>
            <person name="Kruys A."/>
            <person name="Hutchinson M.I."/>
            <person name="Powell A.J."/>
            <person name="Barry K."/>
            <person name="Miller A.N."/>
            <person name="Grigoriev I.V."/>
            <person name="Debuchy R."/>
            <person name="Gladieux P."/>
            <person name="Thoren M.H."/>
            <person name="Johannesson H."/>
        </authorList>
    </citation>
    <scope>NUCLEOTIDE SEQUENCE</scope>
    <source>
        <strain evidence="2">SMH3391-2</strain>
    </source>
</reference>
<keyword evidence="3" id="KW-1185">Reference proteome</keyword>
<name>A0AA39TW82_9PEZI</name>
<evidence type="ECO:0000313" key="3">
    <source>
        <dbReference type="Proteomes" id="UP001174934"/>
    </source>
</evidence>
<feature type="compositionally biased region" description="Low complexity" evidence="1">
    <location>
        <begin position="406"/>
        <end position="418"/>
    </location>
</feature>
<feature type="compositionally biased region" description="Low complexity" evidence="1">
    <location>
        <begin position="276"/>
        <end position="288"/>
    </location>
</feature>
<organism evidence="2 3">
    <name type="scientific">Bombardia bombarda</name>
    <dbReference type="NCBI Taxonomy" id="252184"/>
    <lineage>
        <taxon>Eukaryota</taxon>
        <taxon>Fungi</taxon>
        <taxon>Dikarya</taxon>
        <taxon>Ascomycota</taxon>
        <taxon>Pezizomycotina</taxon>
        <taxon>Sordariomycetes</taxon>
        <taxon>Sordariomycetidae</taxon>
        <taxon>Sordariales</taxon>
        <taxon>Lasiosphaeriaceae</taxon>
        <taxon>Bombardia</taxon>
    </lineage>
</organism>
<dbReference type="GO" id="GO:0005634">
    <property type="term" value="C:nucleus"/>
    <property type="evidence" value="ECO:0007669"/>
    <property type="project" value="TreeGrafter"/>
</dbReference>
<accession>A0AA39TW82</accession>
<comment type="caution">
    <text evidence="2">The sequence shown here is derived from an EMBL/GenBank/DDBJ whole genome shotgun (WGS) entry which is preliminary data.</text>
</comment>
<sequence>MAICRFYQQGFCRNGGTRTLHQPRPDRDTFLALFFILEKIDADERIRTNCRFEHPAKPGQQQQKQQAQSGNRFSALSGGQNQGRQAELPYSLSAEVIERDLRNELPTWILSCYGPGRDAPEQLFGGHPREQSLEEIRLHYMQGAMSGNPQGALTEIEGLYQNAQQQINHTLSNINPAIQFIVDAANKHPNRIDVCKQGTQPTQAVGAFARNQQTNNAFGNTTNSFQSTPSANPFGAPAATTNTNAFGQAPTLGQKANPFGAPAFGQPAPLGNTSAFGQPGPQPTGFGQASTLGAKPNPFGQPAFGQTASLGPKPNPFGTAFGGAQQPASSNPFGQPAQTPSPFGQVAANTTPTANPFGQPAVPAPSANPFGRPPAASNPFGQPTLAPAPAPTTNPFGAPAAPAPAAPSGLGQPPALGQKPNPFGTPGFGQPAAAAPAAPASNPFGQPLAQQQQQQQQQPPATTNPFGAPAGNAFASLPATTTPAAAAPGKGPYAADASRQHPDISAYASNGPDGRLRMFKGKPVVWQVPKSSPAAAAGKEVPVIRNFDGSSTRVWFPTGAPPYTTETEADDRAVYGREDVRRTWESFMQTGRWEGGSMPEVPPLREFCAWDF</sequence>
<proteinExistence type="predicted"/>
<dbReference type="Proteomes" id="UP001174934">
    <property type="component" value="Unassembled WGS sequence"/>
</dbReference>
<dbReference type="EMBL" id="JAULSR010000011">
    <property type="protein sequence ID" value="KAK0610118.1"/>
    <property type="molecule type" value="Genomic_DNA"/>
</dbReference>